<keyword evidence="2" id="KW-1185">Reference proteome</keyword>
<reference evidence="2" key="1">
    <citation type="journal article" date="2019" name="Int. J. Syst. Evol. Microbiol.">
        <title>The Global Catalogue of Microorganisms (GCM) 10K type strain sequencing project: providing services to taxonomists for standard genome sequencing and annotation.</title>
        <authorList>
            <consortium name="The Broad Institute Genomics Platform"/>
            <consortium name="The Broad Institute Genome Sequencing Center for Infectious Disease"/>
            <person name="Wu L."/>
            <person name="Ma J."/>
        </authorList>
    </citation>
    <scope>NUCLEOTIDE SEQUENCE [LARGE SCALE GENOMIC DNA]</scope>
    <source>
        <strain evidence="2">JCM 18303</strain>
    </source>
</reference>
<sequence length="64" mass="7085">MADGVIALLVERGEAEADKVITIHSVRGYGDLCLSCHSPKNPCNWYEWATEAKRRIYSESDAGT</sequence>
<evidence type="ECO:0000313" key="2">
    <source>
        <dbReference type="Proteomes" id="UP001428817"/>
    </source>
</evidence>
<name>A0ABP9R7W5_9PSEU</name>
<organism evidence="1 2">
    <name type="scientific">Pseudonocardia eucalypti</name>
    <dbReference type="NCBI Taxonomy" id="648755"/>
    <lineage>
        <taxon>Bacteria</taxon>
        <taxon>Bacillati</taxon>
        <taxon>Actinomycetota</taxon>
        <taxon>Actinomycetes</taxon>
        <taxon>Pseudonocardiales</taxon>
        <taxon>Pseudonocardiaceae</taxon>
        <taxon>Pseudonocardia</taxon>
    </lineage>
</organism>
<dbReference type="EMBL" id="BAABJP010000051">
    <property type="protein sequence ID" value="GAA5172676.1"/>
    <property type="molecule type" value="Genomic_DNA"/>
</dbReference>
<evidence type="ECO:0000313" key="1">
    <source>
        <dbReference type="EMBL" id="GAA5172676.1"/>
    </source>
</evidence>
<comment type="caution">
    <text evidence="1">The sequence shown here is derived from an EMBL/GenBank/DDBJ whole genome shotgun (WGS) entry which is preliminary data.</text>
</comment>
<dbReference type="Proteomes" id="UP001428817">
    <property type="component" value="Unassembled WGS sequence"/>
</dbReference>
<gene>
    <name evidence="1" type="ORF">GCM10023321_72900</name>
</gene>
<accession>A0ABP9R7W5</accession>
<proteinExistence type="predicted"/>
<protein>
    <submittedName>
        <fullName evidence="1">Uncharacterized protein</fullName>
    </submittedName>
</protein>